<dbReference type="GO" id="GO:0003924">
    <property type="term" value="F:GTPase activity"/>
    <property type="evidence" value="ECO:0007669"/>
    <property type="project" value="InterPro"/>
</dbReference>
<evidence type="ECO:0000256" key="2">
    <source>
        <dbReference type="ARBA" id="ARBA00022741"/>
    </source>
</evidence>
<evidence type="ECO:0000256" key="1">
    <source>
        <dbReference type="ARBA" id="ARBA00022481"/>
    </source>
</evidence>
<evidence type="ECO:0000313" key="5">
    <source>
        <dbReference type="Proteomes" id="UP000076722"/>
    </source>
</evidence>
<dbReference type="InterPro" id="IPR003578">
    <property type="entry name" value="Small_GTPase_Rho"/>
</dbReference>
<dbReference type="PANTHER" id="PTHR24072">
    <property type="entry name" value="RHO FAMILY GTPASE"/>
    <property type="match status" value="1"/>
</dbReference>
<evidence type="ECO:0000256" key="3">
    <source>
        <dbReference type="ARBA" id="ARBA00023134"/>
    </source>
</evidence>
<dbReference type="STRING" id="1314777.A0A165AE08"/>
<organism evidence="4 5">
    <name type="scientific">Sistotremastrum niveocremeum HHB9708</name>
    <dbReference type="NCBI Taxonomy" id="1314777"/>
    <lineage>
        <taxon>Eukaryota</taxon>
        <taxon>Fungi</taxon>
        <taxon>Dikarya</taxon>
        <taxon>Basidiomycota</taxon>
        <taxon>Agaricomycotina</taxon>
        <taxon>Agaricomycetes</taxon>
        <taxon>Sistotremastrales</taxon>
        <taxon>Sistotremastraceae</taxon>
        <taxon>Sertulicium</taxon>
        <taxon>Sertulicium niveocremeum</taxon>
    </lineage>
</organism>
<dbReference type="SMART" id="SM00175">
    <property type="entry name" value="RAB"/>
    <property type="match status" value="1"/>
</dbReference>
<dbReference type="Pfam" id="PF00071">
    <property type="entry name" value="Ras"/>
    <property type="match status" value="1"/>
</dbReference>
<dbReference type="InterPro" id="IPR001806">
    <property type="entry name" value="Small_GTPase"/>
</dbReference>
<keyword evidence="2" id="KW-0547">Nucleotide-binding</keyword>
<dbReference type="InterPro" id="IPR005225">
    <property type="entry name" value="Small_GTP-bd"/>
</dbReference>
<evidence type="ECO:0000313" key="4">
    <source>
        <dbReference type="EMBL" id="KZS98857.1"/>
    </source>
</evidence>
<gene>
    <name evidence="4" type="ORF">SISNIDRAFT_461821</name>
</gene>
<dbReference type="PROSITE" id="PS51419">
    <property type="entry name" value="RAB"/>
    <property type="match status" value="1"/>
</dbReference>
<dbReference type="GO" id="GO:0005525">
    <property type="term" value="F:GTP binding"/>
    <property type="evidence" value="ECO:0007669"/>
    <property type="project" value="UniProtKB-KW"/>
</dbReference>
<keyword evidence="5" id="KW-1185">Reference proteome</keyword>
<reference evidence="4 5" key="1">
    <citation type="journal article" date="2016" name="Mol. Biol. Evol.">
        <title>Comparative Genomics of Early-Diverging Mushroom-Forming Fungi Provides Insights into the Origins of Lignocellulose Decay Capabilities.</title>
        <authorList>
            <person name="Nagy L.G."/>
            <person name="Riley R."/>
            <person name="Tritt A."/>
            <person name="Adam C."/>
            <person name="Daum C."/>
            <person name="Floudas D."/>
            <person name="Sun H."/>
            <person name="Yadav J.S."/>
            <person name="Pangilinan J."/>
            <person name="Larsson K.H."/>
            <person name="Matsuura K."/>
            <person name="Barry K."/>
            <person name="Labutti K."/>
            <person name="Kuo R."/>
            <person name="Ohm R.A."/>
            <person name="Bhattacharya S.S."/>
            <person name="Shirouzu T."/>
            <person name="Yoshinaga Y."/>
            <person name="Martin F.M."/>
            <person name="Grigoriev I.V."/>
            <person name="Hibbett D.S."/>
        </authorList>
    </citation>
    <scope>NUCLEOTIDE SEQUENCE [LARGE SCALE GENOMIC DNA]</scope>
    <source>
        <strain evidence="4 5">HHB9708</strain>
    </source>
</reference>
<sequence length="184" mass="21184">MKEDKLYKFCFVGDNGCGKHELIELFLTSLPGNEGKIYPGTFSGHVLELQLDEKTFEVNLVEIISDEYERLRPLSYQGTDAFILCYEIPYWISFENVQQKWLPEIQHFCPGTPFIVVGTRSDRRKGNPDEETSFEMGLNWANEVGAFSFTEWSETSGENVGQVFRDVSMVLQIKMSELIDCVRQ</sequence>
<dbReference type="SUPFAM" id="SSF52540">
    <property type="entry name" value="P-loop containing nucleoside triphosphate hydrolases"/>
    <property type="match status" value="1"/>
</dbReference>
<dbReference type="EMBL" id="KV419394">
    <property type="protein sequence ID" value="KZS98857.1"/>
    <property type="molecule type" value="Genomic_DNA"/>
</dbReference>
<name>A0A165AE08_9AGAM</name>
<proteinExistence type="predicted"/>
<dbReference type="InterPro" id="IPR027417">
    <property type="entry name" value="P-loop_NTPase"/>
</dbReference>
<dbReference type="NCBIfam" id="TIGR00231">
    <property type="entry name" value="small_GTP"/>
    <property type="match status" value="1"/>
</dbReference>
<dbReference type="GO" id="GO:0007264">
    <property type="term" value="P:small GTPase-mediated signal transduction"/>
    <property type="evidence" value="ECO:0007669"/>
    <property type="project" value="InterPro"/>
</dbReference>
<dbReference type="SMART" id="SM00174">
    <property type="entry name" value="RHO"/>
    <property type="match status" value="1"/>
</dbReference>
<keyword evidence="1" id="KW-0488">Methylation</keyword>
<protein>
    <submittedName>
        <fullName evidence="4">p-loop containing nucleoside triphosphate hydrolase protein</fullName>
    </submittedName>
</protein>
<accession>A0A165AE08</accession>
<dbReference type="AlphaFoldDB" id="A0A165AE08"/>
<dbReference type="PRINTS" id="PR00449">
    <property type="entry name" value="RASTRNSFRMNG"/>
</dbReference>
<keyword evidence="4" id="KW-0378">Hydrolase</keyword>
<keyword evidence="3" id="KW-0342">GTP-binding</keyword>
<dbReference type="PROSITE" id="PS51420">
    <property type="entry name" value="RHO"/>
    <property type="match status" value="1"/>
</dbReference>
<dbReference type="Gene3D" id="3.40.50.300">
    <property type="entry name" value="P-loop containing nucleotide triphosphate hydrolases"/>
    <property type="match status" value="1"/>
</dbReference>
<dbReference type="Proteomes" id="UP000076722">
    <property type="component" value="Unassembled WGS sequence"/>
</dbReference>